<evidence type="ECO:0000256" key="13">
    <source>
        <dbReference type="ARBA" id="ARBA00042844"/>
    </source>
</evidence>
<dbReference type="PROSITE" id="PS01129">
    <property type="entry name" value="PSI_RLU"/>
    <property type="match status" value="1"/>
</dbReference>
<dbReference type="SUPFAM" id="SSF55120">
    <property type="entry name" value="Pseudouridine synthase"/>
    <property type="match status" value="1"/>
</dbReference>
<dbReference type="Pfam" id="PF00849">
    <property type="entry name" value="PseudoU_synth_2"/>
    <property type="match status" value="1"/>
</dbReference>
<dbReference type="InterPro" id="IPR006145">
    <property type="entry name" value="PsdUridine_synth_RsuA/RluA"/>
</dbReference>
<dbReference type="InterPro" id="IPR020103">
    <property type="entry name" value="PsdUridine_synth_cat_dom_sf"/>
</dbReference>
<accession>A0ABS3ZAB9</accession>
<evidence type="ECO:0000256" key="8">
    <source>
        <dbReference type="ARBA" id="ARBA00038944"/>
    </source>
</evidence>
<comment type="catalytic activity">
    <reaction evidence="5">
        <text>uridine(32) in tRNA = pseudouridine(32) in tRNA</text>
        <dbReference type="Rhea" id="RHEA:42544"/>
        <dbReference type="Rhea" id="RHEA-COMP:10107"/>
        <dbReference type="Rhea" id="RHEA-COMP:10108"/>
        <dbReference type="ChEBI" id="CHEBI:65314"/>
        <dbReference type="ChEBI" id="CHEBI:65315"/>
        <dbReference type="EC" id="5.4.99.28"/>
    </reaction>
</comment>
<evidence type="ECO:0000256" key="10">
    <source>
        <dbReference type="ARBA" id="ARBA00039988"/>
    </source>
</evidence>
<sequence>MSSPCCCWNVPMPEIIFADDQLVVVSKPAGLLSVPGRGPEKQDCLWRRVQEQYPTARIVHRLDQATSGLMVLALNADSHRNLSLQFQNRDTEKRYRARVHGLPIDDQGSVELPLRCDWERRPRQMVDHDKGKPALTLWQCIERDEDENTSLMLLTPITGRSHQLRVHMMALGHPILGDRFYAPAASAHRYPRMMLHAEQLAVNHPVHGDKLYFESPADFA</sequence>
<evidence type="ECO:0000256" key="12">
    <source>
        <dbReference type="ARBA" id="ARBA00042372"/>
    </source>
</evidence>
<evidence type="ECO:0000256" key="2">
    <source>
        <dbReference type="ARBA" id="ARBA00022552"/>
    </source>
</evidence>
<keyword evidence="3" id="KW-0819">tRNA processing</keyword>
<evidence type="ECO:0000256" key="1">
    <source>
        <dbReference type="ARBA" id="ARBA00010876"/>
    </source>
</evidence>
<evidence type="ECO:0000256" key="5">
    <source>
        <dbReference type="ARBA" id="ARBA00036184"/>
    </source>
</evidence>
<dbReference type="CDD" id="cd02869">
    <property type="entry name" value="PseudoU_synth_RluA_like"/>
    <property type="match status" value="1"/>
</dbReference>
<evidence type="ECO:0000313" key="18">
    <source>
        <dbReference type="Proteomes" id="UP000810171"/>
    </source>
</evidence>
<keyword evidence="4" id="KW-0413">Isomerase</keyword>
<name>A0ABS3ZAB9_9GAMM</name>
<keyword evidence="2" id="KW-0698">rRNA processing</keyword>
<dbReference type="InterPro" id="IPR006224">
    <property type="entry name" value="PsdUridine_synth_RluA-like_CS"/>
</dbReference>
<dbReference type="Proteomes" id="UP000810171">
    <property type="component" value="Unassembled WGS sequence"/>
</dbReference>
<comment type="similarity">
    <text evidence="1">Belongs to the pseudouridine synthase RluA family.</text>
</comment>
<feature type="domain" description="Pseudouridine synthase RsuA/RluA-like" evidence="16">
    <location>
        <begin position="21"/>
        <end position="168"/>
    </location>
</feature>
<dbReference type="Gene3D" id="3.30.2350.10">
    <property type="entry name" value="Pseudouridine synthase"/>
    <property type="match status" value="1"/>
</dbReference>
<dbReference type="PANTHER" id="PTHR21600">
    <property type="entry name" value="MITOCHONDRIAL RNA PSEUDOURIDINE SYNTHASE"/>
    <property type="match status" value="1"/>
</dbReference>
<evidence type="ECO:0000313" key="17">
    <source>
        <dbReference type="EMBL" id="MBP0048617.1"/>
    </source>
</evidence>
<dbReference type="InterPro" id="IPR050188">
    <property type="entry name" value="RluA_PseudoU_synthase"/>
</dbReference>
<comment type="catalytic activity">
    <reaction evidence="6">
        <text>uridine(746) in 23S rRNA = pseudouridine(746) in 23S rRNA</text>
        <dbReference type="Rhea" id="RHEA:42548"/>
        <dbReference type="Rhea" id="RHEA-COMP:10109"/>
        <dbReference type="Rhea" id="RHEA-COMP:10110"/>
        <dbReference type="ChEBI" id="CHEBI:65314"/>
        <dbReference type="ChEBI" id="CHEBI:65315"/>
        <dbReference type="EC" id="5.4.99.29"/>
    </reaction>
</comment>
<organism evidence="17 18">
    <name type="scientific">Marinobacterium alkalitolerans</name>
    <dbReference type="NCBI Taxonomy" id="1542925"/>
    <lineage>
        <taxon>Bacteria</taxon>
        <taxon>Pseudomonadati</taxon>
        <taxon>Pseudomonadota</taxon>
        <taxon>Gammaproteobacteria</taxon>
        <taxon>Oceanospirillales</taxon>
        <taxon>Oceanospirillaceae</taxon>
        <taxon>Marinobacterium</taxon>
    </lineage>
</organism>
<evidence type="ECO:0000256" key="11">
    <source>
        <dbReference type="ARBA" id="ARBA00041266"/>
    </source>
</evidence>
<dbReference type="EC" id="5.4.99.29" evidence="9"/>
<gene>
    <name evidence="17" type="ORF">H9C73_07695</name>
</gene>
<dbReference type="EMBL" id="JACVEW010000010">
    <property type="protein sequence ID" value="MBP0048617.1"/>
    <property type="molecule type" value="Genomic_DNA"/>
</dbReference>
<evidence type="ECO:0000259" key="16">
    <source>
        <dbReference type="Pfam" id="PF00849"/>
    </source>
</evidence>
<evidence type="ECO:0000256" key="3">
    <source>
        <dbReference type="ARBA" id="ARBA00022694"/>
    </source>
</evidence>
<keyword evidence="18" id="KW-1185">Reference proteome</keyword>
<evidence type="ECO:0000256" key="4">
    <source>
        <dbReference type="ARBA" id="ARBA00023235"/>
    </source>
</evidence>
<dbReference type="EC" id="5.4.99.28" evidence="8"/>
<comment type="caution">
    <text evidence="17">The sequence shown here is derived from an EMBL/GenBank/DDBJ whole genome shotgun (WGS) entry which is preliminary data.</text>
</comment>
<reference evidence="17 18" key="1">
    <citation type="submission" date="2020-09" db="EMBL/GenBank/DDBJ databases">
        <authorList>
            <person name="Tanuku N.R.S."/>
        </authorList>
    </citation>
    <scope>NUCLEOTIDE SEQUENCE [LARGE SCALE GENOMIC DNA]</scope>
    <source>
        <strain evidence="17 18">AK62</strain>
    </source>
</reference>
<evidence type="ECO:0000256" key="6">
    <source>
        <dbReference type="ARBA" id="ARBA00036916"/>
    </source>
</evidence>
<evidence type="ECO:0000256" key="7">
    <source>
        <dbReference type="ARBA" id="ARBA00037305"/>
    </source>
</evidence>
<evidence type="ECO:0000256" key="9">
    <source>
        <dbReference type="ARBA" id="ARBA00038945"/>
    </source>
</evidence>
<protein>
    <recommendedName>
        <fullName evidence="10">Dual-specificity RNA pseudouridine synthase RluA</fullName>
        <ecNumber evidence="8">5.4.99.28</ecNumber>
        <ecNumber evidence="9">5.4.99.29</ecNumber>
    </recommendedName>
    <alternativeName>
        <fullName evidence="11">23S rRNA pseudouridine(746) synthase</fullName>
    </alternativeName>
    <alternativeName>
        <fullName evidence="14">Ribosomal large subunit pseudouridine synthase A</fullName>
    </alternativeName>
    <alternativeName>
        <fullName evidence="13">rRNA pseudouridylate synthase A</fullName>
    </alternativeName>
    <alternativeName>
        <fullName evidence="15">rRNA-uridine isomerase A</fullName>
    </alternativeName>
    <alternativeName>
        <fullName evidence="12">tRNA pseudouridine(32) synthase</fullName>
    </alternativeName>
</protein>
<evidence type="ECO:0000256" key="14">
    <source>
        <dbReference type="ARBA" id="ARBA00042883"/>
    </source>
</evidence>
<comment type="function">
    <text evidence="7">Dual specificity enzyme that catalyzes the synthesis of pseudouridine from uracil-746 in 23S ribosomal RNA and from uracil-32 in the anticodon stem and loop of transfer RNAs.</text>
</comment>
<evidence type="ECO:0000256" key="15">
    <source>
        <dbReference type="ARBA" id="ARBA00043143"/>
    </source>
</evidence>
<dbReference type="PANTHER" id="PTHR21600:SF91">
    <property type="entry name" value="DUAL-SPECIFICITY RNA PSEUDOURIDINE SYNTHASE RLUA"/>
    <property type="match status" value="1"/>
</dbReference>
<proteinExistence type="inferred from homology"/>